<gene>
    <name evidence="1" type="ORF">CCAM_LOCUS22422</name>
</gene>
<reference evidence="1 2" key="1">
    <citation type="submission" date="2018-04" db="EMBL/GenBank/DDBJ databases">
        <authorList>
            <person name="Vogel A."/>
        </authorList>
    </citation>
    <scope>NUCLEOTIDE SEQUENCE [LARGE SCALE GENOMIC DNA]</scope>
</reference>
<keyword evidence="2" id="KW-1185">Reference proteome</keyword>
<sequence length="43" mass="4693">MLVVCFLVALAAFLVGWFQDKAFVCASVGYFSFLFLLAGRALS</sequence>
<proteinExistence type="predicted"/>
<feature type="non-terminal residue" evidence="1">
    <location>
        <position position="43"/>
    </location>
</feature>
<organism evidence="1 2">
    <name type="scientific">Cuscuta campestris</name>
    <dbReference type="NCBI Taxonomy" id="132261"/>
    <lineage>
        <taxon>Eukaryota</taxon>
        <taxon>Viridiplantae</taxon>
        <taxon>Streptophyta</taxon>
        <taxon>Embryophyta</taxon>
        <taxon>Tracheophyta</taxon>
        <taxon>Spermatophyta</taxon>
        <taxon>Magnoliopsida</taxon>
        <taxon>eudicotyledons</taxon>
        <taxon>Gunneridae</taxon>
        <taxon>Pentapetalae</taxon>
        <taxon>asterids</taxon>
        <taxon>lamiids</taxon>
        <taxon>Solanales</taxon>
        <taxon>Convolvulaceae</taxon>
        <taxon>Cuscuteae</taxon>
        <taxon>Cuscuta</taxon>
        <taxon>Cuscuta subgen. Grammica</taxon>
        <taxon>Cuscuta sect. Cleistogrammica</taxon>
    </lineage>
</organism>
<evidence type="ECO:0000313" key="1">
    <source>
        <dbReference type="EMBL" id="VFQ80646.1"/>
    </source>
</evidence>
<dbReference type="EMBL" id="OOIL02002128">
    <property type="protein sequence ID" value="VFQ80646.1"/>
    <property type="molecule type" value="Genomic_DNA"/>
</dbReference>
<dbReference type="OrthoDB" id="1301796at2759"/>
<accession>A0A484LXF3</accession>
<dbReference type="AlphaFoldDB" id="A0A484LXF3"/>
<name>A0A484LXF3_9ASTE</name>
<evidence type="ECO:0000313" key="2">
    <source>
        <dbReference type="Proteomes" id="UP000595140"/>
    </source>
</evidence>
<protein>
    <submittedName>
        <fullName evidence="1">Uncharacterized protein</fullName>
    </submittedName>
</protein>
<dbReference type="Proteomes" id="UP000595140">
    <property type="component" value="Unassembled WGS sequence"/>
</dbReference>